<proteinExistence type="predicted"/>
<dbReference type="WBParaSite" id="BTMF_0001193401-mRNA-1">
    <property type="protein sequence ID" value="BTMF_0001193401-mRNA-1"/>
    <property type="gene ID" value="BTMF_0001193401"/>
</dbReference>
<name>A0A0R3QW26_9BILA</name>
<evidence type="ECO:0000313" key="3">
    <source>
        <dbReference type="WBParaSite" id="BTMF_0001193401-mRNA-1"/>
    </source>
</evidence>
<evidence type="ECO:0000313" key="1">
    <source>
        <dbReference type="EMBL" id="VDO33795.1"/>
    </source>
</evidence>
<keyword evidence="2" id="KW-1185">Reference proteome</keyword>
<dbReference type="EMBL" id="UZAG01017265">
    <property type="protein sequence ID" value="VDO33795.1"/>
    <property type="molecule type" value="Genomic_DNA"/>
</dbReference>
<protein>
    <submittedName>
        <fullName evidence="3">MAM domain-containing protein</fullName>
    </submittedName>
</protein>
<dbReference type="Proteomes" id="UP000280834">
    <property type="component" value="Unassembled WGS sequence"/>
</dbReference>
<dbReference type="PANTHER" id="PTHR35373:SF1">
    <property type="entry name" value="SET DOMAIN-CONTAINING PROTEIN"/>
    <property type="match status" value="1"/>
</dbReference>
<sequence>MTGSTPALFIPMISESAVRDAVADQSFLPTSSHQHLHFNGSVAESHDHPKSEILSNHKNRHERINILHLLRRQLIKIASHNFYAMQRRNKQSEIRHNVRDDNEMKHVSGCNGSSDDSSLRHHCESICDKSENSYCDRENDESYRFQPTPAVYQDPYCAVTVDRKVHVYGYYVQSNQFIDLSFYYNVKFSYFFTAQSTRTVYADDIAAMFYTDNDNDGQLTSNNCRTWGLSRNSVWWAADPTRNDSVKKMCLVVLQLKEHPILIGFTVIKLVAFINALKICGLNRDCKFISSLPAIAESDASGTRTDEVNKKETKTPGGEVCLEVHH</sequence>
<accession>A0A0R3QW26</accession>
<dbReference type="AlphaFoldDB" id="A0A0R3QW26"/>
<evidence type="ECO:0000313" key="2">
    <source>
        <dbReference type="Proteomes" id="UP000280834"/>
    </source>
</evidence>
<gene>
    <name evidence="1" type="ORF">BTMF_LOCUS9962</name>
</gene>
<organism evidence="3">
    <name type="scientific">Brugia timori</name>
    <dbReference type="NCBI Taxonomy" id="42155"/>
    <lineage>
        <taxon>Eukaryota</taxon>
        <taxon>Metazoa</taxon>
        <taxon>Ecdysozoa</taxon>
        <taxon>Nematoda</taxon>
        <taxon>Chromadorea</taxon>
        <taxon>Rhabditida</taxon>
        <taxon>Spirurina</taxon>
        <taxon>Spiruromorpha</taxon>
        <taxon>Filarioidea</taxon>
        <taxon>Onchocercidae</taxon>
        <taxon>Brugia</taxon>
    </lineage>
</organism>
<reference evidence="3" key="1">
    <citation type="submission" date="2017-02" db="UniProtKB">
        <authorList>
            <consortium name="WormBaseParasite"/>
        </authorList>
    </citation>
    <scope>IDENTIFICATION</scope>
</reference>
<reference evidence="1 2" key="2">
    <citation type="submission" date="2018-11" db="EMBL/GenBank/DDBJ databases">
        <authorList>
            <consortium name="Pathogen Informatics"/>
        </authorList>
    </citation>
    <scope>NUCLEOTIDE SEQUENCE [LARGE SCALE GENOMIC DNA]</scope>
</reference>
<dbReference type="PANTHER" id="PTHR35373">
    <property type="entry name" value="PROTEIN CBG16894"/>
    <property type="match status" value="1"/>
</dbReference>